<dbReference type="HOGENOM" id="CLU_3056970_0_0_2"/>
<dbReference type="AlphaFoldDB" id="A0A0A7GBE9"/>
<evidence type="ECO:0000313" key="1">
    <source>
        <dbReference type="EMBL" id="AIY89370.1"/>
    </source>
</evidence>
<evidence type="ECO:0000313" key="2">
    <source>
        <dbReference type="Proteomes" id="UP000030624"/>
    </source>
</evidence>
<reference evidence="1 2" key="1">
    <citation type="journal article" date="2015" name="Appl. Environ. Microbiol.">
        <title>The Geoglobus acetivorans genome: Fe(III) reduction, acetate utilization, autotrophic growth, and degradation of aromatic compounds in a hyperthermophilic archaeon.</title>
        <authorList>
            <person name="Mardanov A.V."/>
            <person name="Slododkina G.B."/>
            <person name="Slobodkin A.I."/>
            <person name="Beletsky A.V."/>
            <person name="Gavrilov S.N."/>
            <person name="Kublanov I.V."/>
            <person name="Bonch-Osmolovskaya E.A."/>
            <person name="Skryabin K.G."/>
            <person name="Ravin N.V."/>
        </authorList>
    </citation>
    <scope>NUCLEOTIDE SEQUENCE [LARGE SCALE GENOMIC DNA]</scope>
    <source>
        <strain evidence="1 2">SBH6</strain>
    </source>
</reference>
<organism evidence="1 2">
    <name type="scientific">Geoglobus acetivorans</name>
    <dbReference type="NCBI Taxonomy" id="565033"/>
    <lineage>
        <taxon>Archaea</taxon>
        <taxon>Methanobacteriati</taxon>
        <taxon>Methanobacteriota</taxon>
        <taxon>Archaeoglobi</taxon>
        <taxon>Archaeoglobales</taxon>
        <taxon>Archaeoglobaceae</taxon>
        <taxon>Geoglobus</taxon>
    </lineage>
</organism>
<dbReference type="KEGG" id="gac:GACE_0314"/>
<dbReference type="RefSeq" id="WP_158413786.1">
    <property type="nucleotide sequence ID" value="NZ_CP009552.1"/>
</dbReference>
<dbReference type="Proteomes" id="UP000030624">
    <property type="component" value="Chromosome"/>
</dbReference>
<dbReference type="GeneID" id="43503117"/>
<gene>
    <name evidence="1" type="ORF">GACE_0314</name>
</gene>
<dbReference type="EMBL" id="CP009552">
    <property type="protein sequence ID" value="AIY89370.1"/>
    <property type="molecule type" value="Genomic_DNA"/>
</dbReference>
<sequence length="53" mass="5823">MGGCDRGLIILYISVRDEEVRDTDEIGEDVFIELNLSNGACGYGFLGYGYVTN</sequence>
<name>A0A0A7GBE9_GEOAI</name>
<protein>
    <submittedName>
        <fullName evidence="1">Uncharacterized protein</fullName>
    </submittedName>
</protein>
<accession>A0A0A7GBE9</accession>
<proteinExistence type="predicted"/>